<dbReference type="Pfam" id="PF05402">
    <property type="entry name" value="PqqD"/>
    <property type="match status" value="1"/>
</dbReference>
<protein>
    <recommendedName>
        <fullName evidence="3">Coenzyme PQQ synthesis protein D</fullName>
    </recommendedName>
</protein>
<dbReference type="AlphaFoldDB" id="A0A0S4LL46"/>
<dbReference type="OrthoDB" id="9800554at2"/>
<organism evidence="1 2">
    <name type="scientific">Candidatus Nitrospira nitrosa</name>
    <dbReference type="NCBI Taxonomy" id="1742972"/>
    <lineage>
        <taxon>Bacteria</taxon>
        <taxon>Pseudomonadati</taxon>
        <taxon>Nitrospirota</taxon>
        <taxon>Nitrospiria</taxon>
        <taxon>Nitrospirales</taxon>
        <taxon>Nitrospiraceae</taxon>
        <taxon>Nitrospira</taxon>
    </lineage>
</organism>
<sequence length="85" mass="9413">MHAVGTHYDTTRLHQVVLRGNSDVQVTNMDGETVLLALSAGAQTIGNIHSALCHRFDVVPERALDDLVILVNQLIQEGLLQQERR</sequence>
<proteinExistence type="predicted"/>
<dbReference type="Gene3D" id="1.10.10.1150">
    <property type="entry name" value="Coenzyme PQQ synthesis protein D (PqqD)"/>
    <property type="match status" value="1"/>
</dbReference>
<keyword evidence="2" id="KW-1185">Reference proteome</keyword>
<dbReference type="Proteomes" id="UP000199032">
    <property type="component" value="Unassembled WGS sequence"/>
</dbReference>
<evidence type="ECO:0000313" key="2">
    <source>
        <dbReference type="Proteomes" id="UP000199032"/>
    </source>
</evidence>
<dbReference type="InterPro" id="IPR041881">
    <property type="entry name" value="PqqD_sf"/>
</dbReference>
<name>A0A0S4LL46_9BACT</name>
<evidence type="ECO:0000313" key="1">
    <source>
        <dbReference type="EMBL" id="CUS38213.1"/>
    </source>
</evidence>
<dbReference type="EMBL" id="CZQA01000010">
    <property type="protein sequence ID" value="CUS38213.1"/>
    <property type="molecule type" value="Genomic_DNA"/>
</dbReference>
<reference evidence="1 2" key="1">
    <citation type="submission" date="2015-10" db="EMBL/GenBank/DDBJ databases">
        <authorList>
            <person name="Gilbert D.G."/>
        </authorList>
    </citation>
    <scope>NUCLEOTIDE SEQUENCE [LARGE SCALE GENOMIC DNA]</scope>
    <source>
        <strain evidence="1">COMA1</strain>
    </source>
</reference>
<gene>
    <name evidence="1" type="ORF">COMA1_40468</name>
</gene>
<dbReference type="RefSeq" id="WP_090750663.1">
    <property type="nucleotide sequence ID" value="NZ_CZQA01000010.1"/>
</dbReference>
<evidence type="ECO:0008006" key="3">
    <source>
        <dbReference type="Google" id="ProtNLM"/>
    </source>
</evidence>
<dbReference type="InterPro" id="IPR008792">
    <property type="entry name" value="PQQD"/>
</dbReference>
<accession>A0A0S4LL46</accession>